<dbReference type="SUPFAM" id="SSF46785">
    <property type="entry name" value="Winged helix' DNA-binding domain"/>
    <property type="match status" value="1"/>
</dbReference>
<gene>
    <name evidence="5" type="ORF">WS67_22440</name>
</gene>
<sequence>MDQPPRRISPFPASRQACPFERFVDIFSGTWTPRILWLLLDGAAHRFAEIQRIVEPVSSKVLTERLRYLEQQRLVKRITRKSVTPYVEYMITDRGKLLEPVFHAMEQISDQLFRDELSSQDVNQ</sequence>
<dbReference type="InterPro" id="IPR036390">
    <property type="entry name" value="WH_DNA-bd_sf"/>
</dbReference>
<dbReference type="InterPro" id="IPR002577">
    <property type="entry name" value="HTH_HxlR"/>
</dbReference>
<feature type="domain" description="HTH hxlR-type" evidence="4">
    <location>
        <begin position="18"/>
        <end position="117"/>
    </location>
</feature>
<proteinExistence type="predicted"/>
<protein>
    <submittedName>
        <fullName evidence="5">Transcriptional regulator</fullName>
    </submittedName>
</protein>
<dbReference type="PROSITE" id="PS51118">
    <property type="entry name" value="HTH_HXLR"/>
    <property type="match status" value="1"/>
</dbReference>
<dbReference type="OrthoDB" id="9791143at2"/>
<keyword evidence="1" id="KW-0805">Transcription regulation</keyword>
<dbReference type="InterPro" id="IPR036388">
    <property type="entry name" value="WH-like_DNA-bd_sf"/>
</dbReference>
<dbReference type="RefSeq" id="WP_059520346.1">
    <property type="nucleotide sequence ID" value="NZ_LOWA01000057.1"/>
</dbReference>
<reference evidence="5 6" key="1">
    <citation type="submission" date="2015-11" db="EMBL/GenBank/DDBJ databases">
        <title>Expanding the genomic diversity of Burkholderia species for the development of highly accurate diagnostics.</title>
        <authorList>
            <person name="Sahl J."/>
            <person name="Keim P."/>
            <person name="Wagner D."/>
        </authorList>
    </citation>
    <scope>NUCLEOTIDE SEQUENCE [LARGE SCALE GENOMIC DNA]</scope>
    <source>
        <strain evidence="5 6">TSV85</strain>
    </source>
</reference>
<dbReference type="PANTHER" id="PTHR33204">
    <property type="entry name" value="TRANSCRIPTIONAL REGULATOR, MARR FAMILY"/>
    <property type="match status" value="1"/>
</dbReference>
<evidence type="ECO:0000256" key="2">
    <source>
        <dbReference type="ARBA" id="ARBA00023125"/>
    </source>
</evidence>
<keyword evidence="3" id="KW-0804">Transcription</keyword>
<dbReference type="Gene3D" id="1.10.10.10">
    <property type="entry name" value="Winged helix-like DNA-binding domain superfamily/Winged helix DNA-binding domain"/>
    <property type="match status" value="1"/>
</dbReference>
<dbReference type="GO" id="GO:0003677">
    <property type="term" value="F:DNA binding"/>
    <property type="evidence" value="ECO:0007669"/>
    <property type="project" value="UniProtKB-KW"/>
</dbReference>
<evidence type="ECO:0000256" key="3">
    <source>
        <dbReference type="ARBA" id="ARBA00023163"/>
    </source>
</evidence>
<dbReference type="Pfam" id="PF01638">
    <property type="entry name" value="HxlR"/>
    <property type="match status" value="1"/>
</dbReference>
<comment type="caution">
    <text evidence="5">The sequence shown here is derived from an EMBL/GenBank/DDBJ whole genome shotgun (WGS) entry which is preliminary data.</text>
</comment>
<dbReference type="EMBL" id="LOWA01000057">
    <property type="protein sequence ID" value="KVE23454.1"/>
    <property type="molecule type" value="Genomic_DNA"/>
</dbReference>
<dbReference type="PANTHER" id="PTHR33204:SF18">
    <property type="entry name" value="TRANSCRIPTIONAL REGULATORY PROTEIN"/>
    <property type="match status" value="1"/>
</dbReference>
<evidence type="ECO:0000259" key="4">
    <source>
        <dbReference type="PROSITE" id="PS51118"/>
    </source>
</evidence>
<keyword evidence="6" id="KW-1185">Reference proteome</keyword>
<organism evidence="5 6">
    <name type="scientific">Burkholderia singularis</name>
    <dbReference type="NCBI Taxonomy" id="1503053"/>
    <lineage>
        <taxon>Bacteria</taxon>
        <taxon>Pseudomonadati</taxon>
        <taxon>Pseudomonadota</taxon>
        <taxon>Betaproteobacteria</taxon>
        <taxon>Burkholderiales</taxon>
        <taxon>Burkholderiaceae</taxon>
        <taxon>Burkholderia</taxon>
        <taxon>pseudomallei group</taxon>
    </lineage>
</organism>
<evidence type="ECO:0000313" key="6">
    <source>
        <dbReference type="Proteomes" id="UP000062788"/>
    </source>
</evidence>
<evidence type="ECO:0000313" key="5">
    <source>
        <dbReference type="EMBL" id="KVE23454.1"/>
    </source>
</evidence>
<name>A0A118DLL1_9BURK</name>
<evidence type="ECO:0000256" key="1">
    <source>
        <dbReference type="ARBA" id="ARBA00023015"/>
    </source>
</evidence>
<keyword evidence="2" id="KW-0238">DNA-binding</keyword>
<accession>A0A118DLL1</accession>
<dbReference type="Proteomes" id="UP000062788">
    <property type="component" value="Unassembled WGS sequence"/>
</dbReference>
<dbReference type="AlphaFoldDB" id="A0A118DLL1"/>